<evidence type="ECO:0000259" key="3">
    <source>
        <dbReference type="PROSITE" id="PS51186"/>
    </source>
</evidence>
<dbReference type="SUPFAM" id="SSF55729">
    <property type="entry name" value="Acyl-CoA N-acyltransferases (Nat)"/>
    <property type="match status" value="1"/>
</dbReference>
<organism evidence="4 5">
    <name type="scientific">Deinococcus carri</name>
    <dbReference type="NCBI Taxonomy" id="1211323"/>
    <lineage>
        <taxon>Bacteria</taxon>
        <taxon>Thermotogati</taxon>
        <taxon>Deinococcota</taxon>
        <taxon>Deinococci</taxon>
        <taxon>Deinococcales</taxon>
        <taxon>Deinococcaceae</taxon>
        <taxon>Deinococcus</taxon>
    </lineage>
</organism>
<evidence type="ECO:0000313" key="5">
    <source>
        <dbReference type="Proteomes" id="UP001401887"/>
    </source>
</evidence>
<protein>
    <recommendedName>
        <fullName evidence="3">N-acetyltransferase domain-containing protein</fullName>
    </recommendedName>
</protein>
<evidence type="ECO:0000256" key="2">
    <source>
        <dbReference type="ARBA" id="ARBA00023315"/>
    </source>
</evidence>
<evidence type="ECO:0000256" key="1">
    <source>
        <dbReference type="ARBA" id="ARBA00022679"/>
    </source>
</evidence>
<gene>
    <name evidence="4" type="ORF">Dcar01_01945</name>
</gene>
<dbReference type="Gene3D" id="3.40.630.30">
    <property type="match status" value="1"/>
</dbReference>
<keyword evidence="5" id="KW-1185">Reference proteome</keyword>
<keyword evidence="2" id="KW-0012">Acyltransferase</keyword>
<dbReference type="PANTHER" id="PTHR43626">
    <property type="entry name" value="ACYL-COA N-ACYLTRANSFERASE"/>
    <property type="match status" value="1"/>
</dbReference>
<dbReference type="Proteomes" id="UP001401887">
    <property type="component" value="Unassembled WGS sequence"/>
</dbReference>
<evidence type="ECO:0000313" key="4">
    <source>
        <dbReference type="EMBL" id="GAA5513219.1"/>
    </source>
</evidence>
<dbReference type="EMBL" id="BAABRP010000006">
    <property type="protein sequence ID" value="GAA5513219.1"/>
    <property type="molecule type" value="Genomic_DNA"/>
</dbReference>
<proteinExistence type="predicted"/>
<dbReference type="InterPro" id="IPR000182">
    <property type="entry name" value="GNAT_dom"/>
</dbReference>
<dbReference type="InterPro" id="IPR045039">
    <property type="entry name" value="NSI-like"/>
</dbReference>
<name>A0ABP9W788_9DEIO</name>
<feature type="domain" description="N-acetyltransferase" evidence="3">
    <location>
        <begin position="31"/>
        <end position="171"/>
    </location>
</feature>
<accession>A0ABP9W788</accession>
<dbReference type="Pfam" id="PF00583">
    <property type="entry name" value="Acetyltransf_1"/>
    <property type="match status" value="1"/>
</dbReference>
<dbReference type="InterPro" id="IPR016181">
    <property type="entry name" value="Acyl_CoA_acyltransferase"/>
</dbReference>
<dbReference type="PANTHER" id="PTHR43626:SF4">
    <property type="entry name" value="GCN5-RELATED N-ACETYLTRANSFERASE 2, CHLOROPLASTIC"/>
    <property type="match status" value="1"/>
</dbReference>
<comment type="caution">
    <text evidence="4">The sequence shown here is derived from an EMBL/GenBank/DDBJ whole genome shotgun (WGS) entry which is preliminary data.</text>
</comment>
<keyword evidence="1" id="KW-0808">Transferase</keyword>
<reference evidence="4 5" key="1">
    <citation type="submission" date="2024-02" db="EMBL/GenBank/DDBJ databases">
        <title>Deinococcus carri NBRC 110142.</title>
        <authorList>
            <person name="Ichikawa N."/>
            <person name="Katano-Makiyama Y."/>
            <person name="Hidaka K."/>
        </authorList>
    </citation>
    <scope>NUCLEOTIDE SEQUENCE [LARGE SCALE GENOMIC DNA]</scope>
    <source>
        <strain evidence="4 5">NBRC 110142</strain>
    </source>
</reference>
<dbReference type="PROSITE" id="PS51186">
    <property type="entry name" value="GNAT"/>
    <property type="match status" value="1"/>
</dbReference>
<sequence length="173" mass="18928">MATATIVSWDQVGPSADGARRGVRQDGGVTLTVLSGPPPDLSELLALYASVGWTSYTRDPQALARALRQSGFVWTARDEAGTLLGLVRGVTDDVSILYVQDILVHPDSQRRGVGRALMEAVLERYAHVMQMVLLTDDGPGQLAFYRSLGFHNTRELVRVPTNAFYRDSRVELA</sequence>
<dbReference type="CDD" id="cd04301">
    <property type="entry name" value="NAT_SF"/>
    <property type="match status" value="1"/>
</dbReference>